<evidence type="ECO:0000256" key="5">
    <source>
        <dbReference type="RuleBase" id="RU363032"/>
    </source>
</evidence>
<feature type="transmembrane region" description="Helical" evidence="5">
    <location>
        <begin position="344"/>
        <end position="363"/>
    </location>
</feature>
<evidence type="ECO:0000256" key="1">
    <source>
        <dbReference type="ARBA" id="ARBA00004651"/>
    </source>
</evidence>
<dbReference type="PANTHER" id="PTHR42727">
    <property type="entry name" value="PHOSPHATE TRANSPORT SYSTEM PERMEASE PROTEIN"/>
    <property type="match status" value="1"/>
</dbReference>
<organism evidence="7 8">
    <name type="scientific">Arsukibacterium tuosuense</name>
    <dbReference type="NCBI Taxonomy" id="1323745"/>
    <lineage>
        <taxon>Bacteria</taxon>
        <taxon>Pseudomonadati</taxon>
        <taxon>Pseudomonadota</taxon>
        <taxon>Gammaproteobacteria</taxon>
        <taxon>Chromatiales</taxon>
        <taxon>Chromatiaceae</taxon>
        <taxon>Arsukibacterium</taxon>
    </lineage>
</organism>
<keyword evidence="5" id="KW-0813">Transport</keyword>
<proteinExistence type="inferred from homology"/>
<comment type="subcellular location">
    <subcellularLocation>
        <location evidence="1 5">Cell membrane</location>
        <topology evidence="1 5">Multi-pass membrane protein</topology>
    </subcellularLocation>
</comment>
<sequence length="602" mass="66138">MTALRASENNVSNKLQRRRRWYNRLFHAVIGLSGVSVVMMLAALFIYLFSEVVPLFRNITATALPAVILETPPKRAAVPVKVPAALTDWQGAPVFDAVSESGDYRLLATADGDACLYSSKFGRRCLQQWQLTDTTDTLTSLRWLAADQAVLAGYQSGRLQQWFLLADNSKAAHFRLVRELPGQQAAILHIAAEHNRRGFATLAADGQLALFYSTMAKPLWQHASGITDATALAFSADNQQLNVFTSTSQHAYAIDNPHPEVNWQTLWHSVWYEGFARPDFVWQTSSAADDYQPKFSLVPLTIGTLKAALYAMVFAAPLAIMAAIYTACFLPAGPRRRIKGLIELMAAFPTVILGFIAAVWLAPVIESHLLALLLWVILLPLSILTLAALWPRLPVSFRQHCSGGREILLLMVWLALVSIVIFVVANRLDSSLFVGGLRLYLDQLGIFYEQRNALIVGIAMGFAVVPGIFTIADDVLYQVPPQLTRGALALGATQWQTVLRISLPLAAPGLIAATLVGFGRAIGETMIILMATGNSPITNFNIFEGLRSLTATLVIELPEATVGSSHFRVLFVAALVLLLFTFVANTAAEVIRQRLRKKYQRL</sequence>
<dbReference type="PANTHER" id="PTHR42727:SF1">
    <property type="entry name" value="PHOSPHATE TRANSPORT SYSTEM PERMEASE"/>
    <property type="match status" value="1"/>
</dbReference>
<dbReference type="GO" id="GO:0005886">
    <property type="term" value="C:plasma membrane"/>
    <property type="evidence" value="ECO:0007669"/>
    <property type="project" value="UniProtKB-SubCell"/>
</dbReference>
<feature type="domain" description="ABC transmembrane type-1" evidence="6">
    <location>
        <begin position="301"/>
        <end position="588"/>
    </location>
</feature>
<dbReference type="Pfam" id="PF00528">
    <property type="entry name" value="BPD_transp_1"/>
    <property type="match status" value="1"/>
</dbReference>
<dbReference type="Proteomes" id="UP000219353">
    <property type="component" value="Unassembled WGS sequence"/>
</dbReference>
<accession>A0A285J0A2</accession>
<keyword evidence="2 5" id="KW-0812">Transmembrane</keyword>
<dbReference type="InterPro" id="IPR015943">
    <property type="entry name" value="WD40/YVTN_repeat-like_dom_sf"/>
</dbReference>
<dbReference type="InterPro" id="IPR036322">
    <property type="entry name" value="WD40_repeat_dom_sf"/>
</dbReference>
<feature type="transmembrane region" description="Helical" evidence="5">
    <location>
        <begin position="25"/>
        <end position="49"/>
    </location>
</feature>
<keyword evidence="3 5" id="KW-1133">Transmembrane helix</keyword>
<evidence type="ECO:0000256" key="2">
    <source>
        <dbReference type="ARBA" id="ARBA00022692"/>
    </source>
</evidence>
<dbReference type="OrthoDB" id="9785113at2"/>
<dbReference type="RefSeq" id="WP_097111407.1">
    <property type="nucleotide sequence ID" value="NZ_OBEB01000004.1"/>
</dbReference>
<evidence type="ECO:0000256" key="3">
    <source>
        <dbReference type="ARBA" id="ARBA00022989"/>
    </source>
</evidence>
<dbReference type="CDD" id="cd06261">
    <property type="entry name" value="TM_PBP2"/>
    <property type="match status" value="1"/>
</dbReference>
<protein>
    <submittedName>
        <fullName evidence="7">Binding-protein-dependent transport system inner membrane component</fullName>
    </submittedName>
</protein>
<dbReference type="Gene3D" id="2.130.10.10">
    <property type="entry name" value="YVTN repeat-like/Quinoprotein amine dehydrogenase"/>
    <property type="match status" value="1"/>
</dbReference>
<dbReference type="SUPFAM" id="SSF50978">
    <property type="entry name" value="WD40 repeat-like"/>
    <property type="match status" value="1"/>
</dbReference>
<keyword evidence="4 5" id="KW-0472">Membrane</keyword>
<feature type="transmembrane region" description="Helical" evidence="5">
    <location>
        <begin position="407"/>
        <end position="425"/>
    </location>
</feature>
<dbReference type="AlphaFoldDB" id="A0A285J0A2"/>
<dbReference type="GO" id="GO:0055085">
    <property type="term" value="P:transmembrane transport"/>
    <property type="evidence" value="ECO:0007669"/>
    <property type="project" value="InterPro"/>
</dbReference>
<dbReference type="SUPFAM" id="SSF161098">
    <property type="entry name" value="MetI-like"/>
    <property type="match status" value="2"/>
</dbReference>
<gene>
    <name evidence="7" type="ORF">SAMN06297280_2163</name>
</gene>
<keyword evidence="8" id="KW-1185">Reference proteome</keyword>
<evidence type="ECO:0000313" key="8">
    <source>
        <dbReference type="Proteomes" id="UP000219353"/>
    </source>
</evidence>
<feature type="transmembrane region" description="Helical" evidence="5">
    <location>
        <begin position="569"/>
        <end position="591"/>
    </location>
</feature>
<dbReference type="Gene3D" id="1.10.3720.10">
    <property type="entry name" value="MetI-like"/>
    <property type="match status" value="1"/>
</dbReference>
<dbReference type="EMBL" id="OBEB01000004">
    <property type="protein sequence ID" value="SNY52591.1"/>
    <property type="molecule type" value="Genomic_DNA"/>
</dbReference>
<evidence type="ECO:0000313" key="7">
    <source>
        <dbReference type="EMBL" id="SNY52591.1"/>
    </source>
</evidence>
<feature type="transmembrane region" description="Helical" evidence="5">
    <location>
        <begin position="498"/>
        <end position="522"/>
    </location>
</feature>
<dbReference type="InterPro" id="IPR000515">
    <property type="entry name" value="MetI-like"/>
</dbReference>
<evidence type="ECO:0000259" key="6">
    <source>
        <dbReference type="PROSITE" id="PS50928"/>
    </source>
</evidence>
<comment type="similarity">
    <text evidence="5">Belongs to the binding-protein-dependent transport system permease family.</text>
</comment>
<feature type="transmembrane region" description="Helical" evidence="5">
    <location>
        <begin position="453"/>
        <end position="477"/>
    </location>
</feature>
<feature type="transmembrane region" description="Helical" evidence="5">
    <location>
        <begin position="307"/>
        <end position="332"/>
    </location>
</feature>
<name>A0A285J0A2_9GAMM</name>
<dbReference type="InterPro" id="IPR035906">
    <property type="entry name" value="MetI-like_sf"/>
</dbReference>
<evidence type="ECO:0000256" key="4">
    <source>
        <dbReference type="ARBA" id="ARBA00023136"/>
    </source>
</evidence>
<feature type="transmembrane region" description="Helical" evidence="5">
    <location>
        <begin position="369"/>
        <end position="395"/>
    </location>
</feature>
<dbReference type="PROSITE" id="PS50928">
    <property type="entry name" value="ABC_TM1"/>
    <property type="match status" value="1"/>
</dbReference>
<reference evidence="8" key="1">
    <citation type="submission" date="2017-09" db="EMBL/GenBank/DDBJ databases">
        <authorList>
            <person name="Varghese N."/>
            <person name="Submissions S."/>
        </authorList>
    </citation>
    <scope>NUCLEOTIDE SEQUENCE [LARGE SCALE GENOMIC DNA]</scope>
    <source>
        <strain evidence="8">CGMCC 1.12461</strain>
    </source>
</reference>